<accession>A0A9D1MA86</accession>
<name>A0A9D1MA86_9FIRM</name>
<evidence type="ECO:0000313" key="3">
    <source>
        <dbReference type="EMBL" id="HIU56358.1"/>
    </source>
</evidence>
<dbReference type="GO" id="GO:0003700">
    <property type="term" value="F:DNA-binding transcription factor activity"/>
    <property type="evidence" value="ECO:0007669"/>
    <property type="project" value="TreeGrafter"/>
</dbReference>
<dbReference type="GO" id="GO:0005829">
    <property type="term" value="C:cytosol"/>
    <property type="evidence" value="ECO:0007669"/>
    <property type="project" value="TreeGrafter"/>
</dbReference>
<keyword evidence="1" id="KW-0238">DNA-binding</keyword>
<evidence type="ECO:0000256" key="1">
    <source>
        <dbReference type="ARBA" id="ARBA00023125"/>
    </source>
</evidence>
<dbReference type="PANTHER" id="PTHR46797:SF1">
    <property type="entry name" value="METHYLPHOSPHONATE SYNTHASE"/>
    <property type="match status" value="1"/>
</dbReference>
<dbReference type="PROSITE" id="PS50943">
    <property type="entry name" value="HTH_CROC1"/>
    <property type="match status" value="1"/>
</dbReference>
<dbReference type="InterPro" id="IPR001387">
    <property type="entry name" value="Cro/C1-type_HTH"/>
</dbReference>
<dbReference type="SMART" id="SM00530">
    <property type="entry name" value="HTH_XRE"/>
    <property type="match status" value="1"/>
</dbReference>
<feature type="domain" description="HTH cro/C1-type" evidence="2">
    <location>
        <begin position="7"/>
        <end position="61"/>
    </location>
</feature>
<protein>
    <submittedName>
        <fullName evidence="3">Helix-turn-helix transcriptional regulator</fullName>
    </submittedName>
</protein>
<organism evidence="3 4">
    <name type="scientific">Candidatus Ornithomonoglobus merdipullorum</name>
    <dbReference type="NCBI Taxonomy" id="2840895"/>
    <lineage>
        <taxon>Bacteria</taxon>
        <taxon>Bacillati</taxon>
        <taxon>Bacillota</taxon>
        <taxon>Clostridia</taxon>
        <taxon>Candidatus Ornithomonoglobus</taxon>
    </lineage>
</organism>
<gene>
    <name evidence="3" type="ORF">IAA61_00930</name>
</gene>
<dbReference type="CDD" id="cd00093">
    <property type="entry name" value="HTH_XRE"/>
    <property type="match status" value="1"/>
</dbReference>
<sequence>MTVGEKIKRFRIARQLSQKQLAEMAGMSEPGLRNYELGNRHPSEKQLKKIAEALGVSVYAISDPCIDNCSGVMQVLFELEDDYGFKPNDADGDIGITLKNETGSDELLNGMQKWCAESGKLDRGEITREEYDNWRYGFLRDVSGTFIIDKDE</sequence>
<reference evidence="3" key="1">
    <citation type="submission" date="2020-10" db="EMBL/GenBank/DDBJ databases">
        <authorList>
            <person name="Gilroy R."/>
        </authorList>
    </citation>
    <scope>NUCLEOTIDE SEQUENCE</scope>
    <source>
        <strain evidence="3">USAMLcec3-3695</strain>
    </source>
</reference>
<evidence type="ECO:0000259" key="2">
    <source>
        <dbReference type="PROSITE" id="PS50943"/>
    </source>
</evidence>
<dbReference type="EMBL" id="DVNB01000012">
    <property type="protein sequence ID" value="HIU56358.1"/>
    <property type="molecule type" value="Genomic_DNA"/>
</dbReference>
<dbReference type="PANTHER" id="PTHR46797">
    <property type="entry name" value="HTH-TYPE TRANSCRIPTIONAL REGULATOR"/>
    <property type="match status" value="1"/>
</dbReference>
<dbReference type="GO" id="GO:0003677">
    <property type="term" value="F:DNA binding"/>
    <property type="evidence" value="ECO:0007669"/>
    <property type="project" value="UniProtKB-KW"/>
</dbReference>
<dbReference type="AlphaFoldDB" id="A0A9D1MA86"/>
<dbReference type="Gene3D" id="1.10.260.40">
    <property type="entry name" value="lambda repressor-like DNA-binding domains"/>
    <property type="match status" value="1"/>
</dbReference>
<dbReference type="Pfam" id="PF01381">
    <property type="entry name" value="HTH_3"/>
    <property type="match status" value="1"/>
</dbReference>
<proteinExistence type="predicted"/>
<dbReference type="InterPro" id="IPR010982">
    <property type="entry name" value="Lambda_DNA-bd_dom_sf"/>
</dbReference>
<dbReference type="InterPro" id="IPR050807">
    <property type="entry name" value="TransReg_Diox_bact_type"/>
</dbReference>
<evidence type="ECO:0000313" key="4">
    <source>
        <dbReference type="Proteomes" id="UP000824109"/>
    </source>
</evidence>
<dbReference type="Proteomes" id="UP000824109">
    <property type="component" value="Unassembled WGS sequence"/>
</dbReference>
<reference evidence="3" key="2">
    <citation type="journal article" date="2021" name="PeerJ">
        <title>Extensive microbial diversity within the chicken gut microbiome revealed by metagenomics and culture.</title>
        <authorList>
            <person name="Gilroy R."/>
            <person name="Ravi A."/>
            <person name="Getino M."/>
            <person name="Pursley I."/>
            <person name="Horton D.L."/>
            <person name="Alikhan N.F."/>
            <person name="Baker D."/>
            <person name="Gharbi K."/>
            <person name="Hall N."/>
            <person name="Watson M."/>
            <person name="Adriaenssens E.M."/>
            <person name="Foster-Nyarko E."/>
            <person name="Jarju S."/>
            <person name="Secka A."/>
            <person name="Antonio M."/>
            <person name="Oren A."/>
            <person name="Chaudhuri R.R."/>
            <person name="La Ragione R."/>
            <person name="Hildebrand F."/>
            <person name="Pallen M.J."/>
        </authorList>
    </citation>
    <scope>NUCLEOTIDE SEQUENCE</scope>
    <source>
        <strain evidence="3">USAMLcec3-3695</strain>
    </source>
</reference>
<comment type="caution">
    <text evidence="3">The sequence shown here is derived from an EMBL/GenBank/DDBJ whole genome shotgun (WGS) entry which is preliminary data.</text>
</comment>
<dbReference type="SUPFAM" id="SSF47413">
    <property type="entry name" value="lambda repressor-like DNA-binding domains"/>
    <property type="match status" value="1"/>
</dbReference>